<evidence type="ECO:0000256" key="1">
    <source>
        <dbReference type="ARBA" id="ARBA00005254"/>
    </source>
</evidence>
<evidence type="ECO:0000313" key="4">
    <source>
        <dbReference type="Proteomes" id="UP000522081"/>
    </source>
</evidence>
<protein>
    <submittedName>
        <fullName evidence="3">Enoyl-CoA hydratase/carnithine racemase</fullName>
    </submittedName>
</protein>
<dbReference type="AlphaFoldDB" id="A0A7Z0BSB1"/>
<comment type="caution">
    <text evidence="3">The sequence shown here is derived from an EMBL/GenBank/DDBJ whole genome shotgun (WGS) entry which is preliminary data.</text>
</comment>
<dbReference type="InterPro" id="IPR001753">
    <property type="entry name" value="Enoyl-CoA_hydra/iso"/>
</dbReference>
<feature type="region of interest" description="Disordered" evidence="2">
    <location>
        <begin position="217"/>
        <end position="247"/>
    </location>
</feature>
<proteinExistence type="inferred from homology"/>
<reference evidence="3 4" key="1">
    <citation type="submission" date="2020-07" db="EMBL/GenBank/DDBJ databases">
        <title>Genomic Encyclopedia of Type Strains, Phase IV (KMG-IV): sequencing the most valuable type-strain genomes for metagenomic binning, comparative biology and taxonomic classification.</title>
        <authorList>
            <person name="Goeker M."/>
        </authorList>
    </citation>
    <scope>NUCLEOTIDE SEQUENCE [LARGE SCALE GENOMIC DNA]</scope>
    <source>
        <strain evidence="3 4">DSM 29043</strain>
    </source>
</reference>
<dbReference type="SUPFAM" id="SSF52096">
    <property type="entry name" value="ClpP/crotonase"/>
    <property type="match status" value="1"/>
</dbReference>
<dbReference type="PANTHER" id="PTHR42964:SF1">
    <property type="entry name" value="POLYKETIDE BIOSYNTHESIS ENOYL-COA HYDRATASE PKSH-RELATED"/>
    <property type="match status" value="1"/>
</dbReference>
<organism evidence="3 4">
    <name type="scientific">Novosphingobium marinum</name>
    <dbReference type="NCBI Taxonomy" id="1514948"/>
    <lineage>
        <taxon>Bacteria</taxon>
        <taxon>Pseudomonadati</taxon>
        <taxon>Pseudomonadota</taxon>
        <taxon>Alphaproteobacteria</taxon>
        <taxon>Sphingomonadales</taxon>
        <taxon>Sphingomonadaceae</taxon>
        <taxon>Novosphingobium</taxon>
    </lineage>
</organism>
<keyword evidence="4" id="KW-1185">Reference proteome</keyword>
<dbReference type="CDD" id="cd06558">
    <property type="entry name" value="crotonase-like"/>
    <property type="match status" value="1"/>
</dbReference>
<comment type="similarity">
    <text evidence="1">Belongs to the enoyl-CoA hydratase/isomerase family.</text>
</comment>
<dbReference type="Gene3D" id="3.90.226.10">
    <property type="entry name" value="2-enoyl-CoA Hydratase, Chain A, domain 1"/>
    <property type="match status" value="1"/>
</dbReference>
<accession>A0A7Z0BSB1</accession>
<sequence>MTLDDITVLSPETARGVLRVVLDRPLQRNAMTWPMVRSLFAVLESEAGRNAGAILLSGEGKGFCAGSDLKELAGMSVRERSLFEADCGRLSRAIVAHSRPVVAEVSGFAIGGGLTLAAACDIVVTAPDAKWSLPEVPIGLFPAWGLGPVRLRTGPAFARRLSFGIDTFDGREAQESGLADIVCDDPRRIAAETAEKLAQLPTEQVAAVKEYFASDPAGEEADRHANRLFAHASESEDAKRSFSRFAR</sequence>
<dbReference type="Proteomes" id="UP000522081">
    <property type="component" value="Unassembled WGS sequence"/>
</dbReference>
<evidence type="ECO:0000313" key="3">
    <source>
        <dbReference type="EMBL" id="NYH93964.1"/>
    </source>
</evidence>
<name>A0A7Z0BSB1_9SPHN</name>
<dbReference type="InterPro" id="IPR029045">
    <property type="entry name" value="ClpP/crotonase-like_dom_sf"/>
</dbReference>
<dbReference type="EMBL" id="JACBZF010000001">
    <property type="protein sequence ID" value="NYH93964.1"/>
    <property type="molecule type" value="Genomic_DNA"/>
</dbReference>
<dbReference type="GO" id="GO:0003824">
    <property type="term" value="F:catalytic activity"/>
    <property type="evidence" value="ECO:0007669"/>
    <property type="project" value="UniProtKB-ARBA"/>
</dbReference>
<dbReference type="GO" id="GO:0008300">
    <property type="term" value="P:isoprenoid catabolic process"/>
    <property type="evidence" value="ECO:0007669"/>
    <property type="project" value="TreeGrafter"/>
</dbReference>
<dbReference type="Pfam" id="PF00378">
    <property type="entry name" value="ECH_1"/>
    <property type="match status" value="1"/>
</dbReference>
<dbReference type="InterPro" id="IPR051683">
    <property type="entry name" value="Enoyl-CoA_Hydratase/Isomerase"/>
</dbReference>
<dbReference type="RefSeq" id="WP_179405923.1">
    <property type="nucleotide sequence ID" value="NZ_BMGF01000001.1"/>
</dbReference>
<gene>
    <name evidence="3" type="ORF">FHS75_000269</name>
</gene>
<dbReference type="PANTHER" id="PTHR42964">
    <property type="entry name" value="ENOYL-COA HYDRATASE"/>
    <property type="match status" value="1"/>
</dbReference>
<evidence type="ECO:0000256" key="2">
    <source>
        <dbReference type="SAM" id="MobiDB-lite"/>
    </source>
</evidence>